<dbReference type="EMBL" id="CAMPGE010008879">
    <property type="protein sequence ID" value="CAI2367764.1"/>
    <property type="molecule type" value="Genomic_DNA"/>
</dbReference>
<keyword evidence="3" id="KW-1185">Reference proteome</keyword>
<comment type="caution">
    <text evidence="2">The sequence shown here is derived from an EMBL/GenBank/DDBJ whole genome shotgun (WGS) entry which is preliminary data.</text>
</comment>
<gene>
    <name evidence="2" type="ORF">ECRASSUSDP1_LOCUS9052</name>
</gene>
<accession>A0AAD1X956</accession>
<dbReference type="AlphaFoldDB" id="A0AAD1X956"/>
<evidence type="ECO:0000313" key="2">
    <source>
        <dbReference type="EMBL" id="CAI2367764.1"/>
    </source>
</evidence>
<evidence type="ECO:0000256" key="1">
    <source>
        <dbReference type="SAM" id="MobiDB-lite"/>
    </source>
</evidence>
<evidence type="ECO:0000313" key="3">
    <source>
        <dbReference type="Proteomes" id="UP001295684"/>
    </source>
</evidence>
<proteinExistence type="predicted"/>
<feature type="compositionally biased region" description="Basic residues" evidence="1">
    <location>
        <begin position="128"/>
        <end position="140"/>
    </location>
</feature>
<protein>
    <submittedName>
        <fullName evidence="2">Uncharacterized protein</fullName>
    </submittedName>
</protein>
<dbReference type="Proteomes" id="UP001295684">
    <property type="component" value="Unassembled WGS sequence"/>
</dbReference>
<feature type="region of interest" description="Disordered" evidence="1">
    <location>
        <begin position="120"/>
        <end position="140"/>
    </location>
</feature>
<organism evidence="2 3">
    <name type="scientific">Euplotes crassus</name>
    <dbReference type="NCBI Taxonomy" id="5936"/>
    <lineage>
        <taxon>Eukaryota</taxon>
        <taxon>Sar</taxon>
        <taxon>Alveolata</taxon>
        <taxon>Ciliophora</taxon>
        <taxon>Intramacronucleata</taxon>
        <taxon>Spirotrichea</taxon>
        <taxon>Hypotrichia</taxon>
        <taxon>Euplotida</taxon>
        <taxon>Euplotidae</taxon>
        <taxon>Moneuplotes</taxon>
    </lineage>
</organism>
<reference evidence="2" key="1">
    <citation type="submission" date="2023-07" db="EMBL/GenBank/DDBJ databases">
        <authorList>
            <consortium name="AG Swart"/>
            <person name="Singh M."/>
            <person name="Singh A."/>
            <person name="Seah K."/>
            <person name="Emmerich C."/>
        </authorList>
    </citation>
    <scope>NUCLEOTIDE SEQUENCE</scope>
    <source>
        <strain evidence="2">DP1</strain>
    </source>
</reference>
<sequence length="281" mass="32800">MQTSPLYYDNVFADLACYFNGDNNDFSNFPMLTSKDSIKSLRNDFYQNNKENCKTAVVSPILPSCGSEFFTTSLRNTKILPTNPRITQQAEIRSSTMTLLFKDNEQNELTREFSDKKEKKVSILPKKSSPKQKKSPKMRGRLDIKKKKALRDVRKFYKDSFKSKNVEIMKQRYINCSFEMIFEGTQWTLMDAIPQEFVTDELVYYTIGILGIKKLSEINCSNKLKNEISQYFEAVRRFTLRSFNFTIKSDNFVTLCRFLPQNKEQTTRMISDASEKSSSKR</sequence>
<name>A0AAD1X956_EUPCR</name>